<feature type="domain" description="CO dehydrogenase flavoprotein C-terminal" evidence="5">
    <location>
        <begin position="47"/>
        <end position="137"/>
    </location>
</feature>
<reference evidence="6" key="1">
    <citation type="submission" date="2013-08" db="EMBL/GenBank/DDBJ databases">
        <authorList>
            <person name="Mendez C."/>
            <person name="Richter M."/>
            <person name="Ferrer M."/>
            <person name="Sanchez J."/>
        </authorList>
    </citation>
    <scope>NUCLEOTIDE SEQUENCE</scope>
</reference>
<evidence type="ECO:0000313" key="6">
    <source>
        <dbReference type="EMBL" id="EQD29225.1"/>
    </source>
</evidence>
<dbReference type="InterPro" id="IPR036683">
    <property type="entry name" value="CO_DH_flav_C_dom_sf"/>
</dbReference>
<gene>
    <name evidence="6" type="ORF">B2A_14590</name>
</gene>
<reference evidence="6" key="2">
    <citation type="journal article" date="2014" name="ISME J.">
        <title>Microbial stratification in low pH oxic and suboxic macroscopic growths along an acid mine drainage.</title>
        <authorList>
            <person name="Mendez-Garcia C."/>
            <person name="Mesa V."/>
            <person name="Sprenger R.R."/>
            <person name="Richter M."/>
            <person name="Diez M.S."/>
            <person name="Solano J."/>
            <person name="Bargiela R."/>
            <person name="Golyshina O.V."/>
            <person name="Manteca A."/>
            <person name="Ramos J.L."/>
            <person name="Gallego J.R."/>
            <person name="Llorente I."/>
            <person name="Martins Dos Santos V.A."/>
            <person name="Jensen O.N."/>
            <person name="Pelaez A.I."/>
            <person name="Sanchez J."/>
            <person name="Ferrer M."/>
        </authorList>
    </citation>
    <scope>NUCLEOTIDE SEQUENCE</scope>
</reference>
<feature type="compositionally biased region" description="Basic and acidic residues" evidence="4">
    <location>
        <begin position="123"/>
        <end position="134"/>
    </location>
</feature>
<dbReference type="InterPro" id="IPR005107">
    <property type="entry name" value="CO_DH_flav_C"/>
</dbReference>
<evidence type="ECO:0000256" key="4">
    <source>
        <dbReference type="SAM" id="MobiDB-lite"/>
    </source>
</evidence>
<keyword evidence="2" id="KW-0274">FAD</keyword>
<proteinExistence type="predicted"/>
<dbReference type="EC" id="1.-.-.-" evidence="6"/>
<comment type="caution">
    <text evidence="6">The sequence shown here is derived from an EMBL/GenBank/DDBJ whole genome shotgun (WGS) entry which is preliminary data.</text>
</comment>
<dbReference type="InterPro" id="IPR002346">
    <property type="entry name" value="Mopterin_DH_FAD-bd"/>
</dbReference>
<dbReference type="InterPro" id="IPR016169">
    <property type="entry name" value="FAD-bd_PCMH_sub2"/>
</dbReference>
<keyword evidence="3 6" id="KW-0560">Oxidoreductase</keyword>
<dbReference type="PANTHER" id="PTHR42659">
    <property type="entry name" value="XANTHINE DEHYDROGENASE SUBUNIT C-RELATED"/>
    <property type="match status" value="1"/>
</dbReference>
<evidence type="ECO:0000256" key="2">
    <source>
        <dbReference type="ARBA" id="ARBA00022827"/>
    </source>
</evidence>
<dbReference type="PANTHER" id="PTHR42659:SF2">
    <property type="entry name" value="XANTHINE DEHYDROGENASE SUBUNIT C-RELATED"/>
    <property type="match status" value="1"/>
</dbReference>
<feature type="non-terminal residue" evidence="6">
    <location>
        <position position="193"/>
    </location>
</feature>
<organism evidence="6">
    <name type="scientific">mine drainage metagenome</name>
    <dbReference type="NCBI Taxonomy" id="410659"/>
    <lineage>
        <taxon>unclassified sequences</taxon>
        <taxon>metagenomes</taxon>
        <taxon>ecological metagenomes</taxon>
    </lineage>
</organism>
<dbReference type="GO" id="GO:0016491">
    <property type="term" value="F:oxidoreductase activity"/>
    <property type="evidence" value="ECO:0007669"/>
    <property type="project" value="UniProtKB-KW"/>
</dbReference>
<dbReference type="InterPro" id="IPR051312">
    <property type="entry name" value="Diverse_Substr_Oxidored"/>
</dbReference>
<dbReference type="Gene3D" id="3.30.465.10">
    <property type="match status" value="1"/>
</dbReference>
<dbReference type="SUPFAM" id="SSF56176">
    <property type="entry name" value="FAD-binding/transporter-associated domain-like"/>
    <property type="match status" value="1"/>
</dbReference>
<dbReference type="GO" id="GO:0050660">
    <property type="term" value="F:flavin adenine dinucleotide binding"/>
    <property type="evidence" value="ECO:0007669"/>
    <property type="project" value="InterPro"/>
</dbReference>
<dbReference type="SUPFAM" id="SSF55447">
    <property type="entry name" value="CO dehydrogenase flavoprotein C-terminal domain-like"/>
    <property type="match status" value="1"/>
</dbReference>
<evidence type="ECO:0000256" key="3">
    <source>
        <dbReference type="ARBA" id="ARBA00023002"/>
    </source>
</evidence>
<dbReference type="EMBL" id="AUZZ01010599">
    <property type="protein sequence ID" value="EQD29225.1"/>
    <property type="molecule type" value="Genomic_DNA"/>
</dbReference>
<dbReference type="AlphaFoldDB" id="T0ZHB6"/>
<sequence>MEASLDLRSRDGTRRVALGDFLRGSWETTLKPGELVERIRIPVPRPSSYRWQRVRPANDISQVGVACALASSDGRSPWRIAAGGVEPHPQRLPGAEAALSHEDPSPGEIEEAVHRAVEGSRLKDDRRAGEEYRRHLLGGPPPPVHHQHGLPGPDHGQEGGMSGDLPLTLRVNGKEQTLPSVPADTKLLDLLRW</sequence>
<dbReference type="Pfam" id="PF00941">
    <property type="entry name" value="FAD_binding_5"/>
    <property type="match status" value="1"/>
</dbReference>
<name>T0ZHB6_9ZZZZ</name>
<dbReference type="Pfam" id="PF03450">
    <property type="entry name" value="CO_deh_flav_C"/>
    <property type="match status" value="1"/>
</dbReference>
<dbReference type="SMART" id="SM01092">
    <property type="entry name" value="CO_deh_flav_C"/>
    <property type="match status" value="1"/>
</dbReference>
<protein>
    <submittedName>
        <fullName evidence="6">Molybdopterin dehydrogenase FAD-binding protein</fullName>
        <ecNumber evidence="6">1.-.-.-</ecNumber>
    </submittedName>
</protein>
<evidence type="ECO:0000259" key="5">
    <source>
        <dbReference type="SMART" id="SM01092"/>
    </source>
</evidence>
<dbReference type="Gene3D" id="3.30.390.50">
    <property type="entry name" value="CO dehydrogenase flavoprotein, C-terminal domain"/>
    <property type="match status" value="1"/>
</dbReference>
<accession>T0ZHB6</accession>
<evidence type="ECO:0000256" key="1">
    <source>
        <dbReference type="ARBA" id="ARBA00022630"/>
    </source>
</evidence>
<keyword evidence="1" id="KW-0285">Flavoprotein</keyword>
<dbReference type="InterPro" id="IPR036318">
    <property type="entry name" value="FAD-bd_PCMH-like_sf"/>
</dbReference>
<feature type="region of interest" description="Disordered" evidence="4">
    <location>
        <begin position="123"/>
        <end position="166"/>
    </location>
</feature>